<dbReference type="Proteomes" id="UP000039324">
    <property type="component" value="Unassembled WGS sequence"/>
</dbReference>
<feature type="region of interest" description="Disordered" evidence="2">
    <location>
        <begin position="996"/>
        <end position="1041"/>
    </location>
</feature>
<evidence type="ECO:0000256" key="1">
    <source>
        <dbReference type="SAM" id="Coils"/>
    </source>
</evidence>
<evidence type="ECO:0000313" key="6">
    <source>
        <dbReference type="Proteomes" id="UP000290189"/>
    </source>
</evidence>
<reference evidence="4 6" key="2">
    <citation type="submission" date="2018-03" db="EMBL/GenBank/DDBJ databases">
        <authorList>
            <person name="Fogelqvist J."/>
        </authorList>
    </citation>
    <scope>NUCLEOTIDE SEQUENCE [LARGE SCALE GENOMIC DNA]</scope>
</reference>
<dbReference type="InterPro" id="IPR038800">
    <property type="entry name" value="CCDC17"/>
</dbReference>
<keyword evidence="4" id="KW-0496">Mitochondrion</keyword>
<geneLocation type="mitochondrion" evidence="4"/>
<dbReference type="PANTHER" id="PTHR33820:SF2">
    <property type="entry name" value="COILED-COIL DOMAIN-CONTAINING PROTEIN 17"/>
    <property type="match status" value="1"/>
</dbReference>
<dbReference type="PANTHER" id="PTHR33820">
    <property type="entry name" value="COILED-COIL DOMAIN-CONTAINING PROTEIN 17"/>
    <property type="match status" value="1"/>
</dbReference>
<feature type="compositionally biased region" description="Low complexity" evidence="2">
    <location>
        <begin position="532"/>
        <end position="546"/>
    </location>
</feature>
<reference evidence="3 5" key="1">
    <citation type="submission" date="2015-02" db="EMBL/GenBank/DDBJ databases">
        <authorList>
            <person name="Chooi Y.-H."/>
        </authorList>
    </citation>
    <scope>NUCLEOTIDE SEQUENCE [LARGE SCALE GENOMIC DNA]</scope>
    <source>
        <strain evidence="3">E3</strain>
    </source>
</reference>
<gene>
    <name evidence="3" type="ORF">PBRA_007190</name>
    <name evidence="4" type="ORF">PLBR_LOCUS5842</name>
</gene>
<evidence type="ECO:0000256" key="2">
    <source>
        <dbReference type="SAM" id="MobiDB-lite"/>
    </source>
</evidence>
<protein>
    <submittedName>
        <fullName evidence="3">Uncharacterized protein</fullName>
    </submittedName>
</protein>
<feature type="coiled-coil region" evidence="1">
    <location>
        <begin position="722"/>
        <end position="780"/>
    </location>
</feature>
<dbReference type="OrthoDB" id="289416at2759"/>
<dbReference type="EMBL" id="OVEO01000010">
    <property type="protein sequence ID" value="SPQ98627.1"/>
    <property type="molecule type" value="Genomic_DNA"/>
</dbReference>
<dbReference type="OMA" id="AFACEED"/>
<evidence type="ECO:0000313" key="4">
    <source>
        <dbReference type="EMBL" id="SPQ98627.1"/>
    </source>
</evidence>
<evidence type="ECO:0000313" key="3">
    <source>
        <dbReference type="EMBL" id="CEO99076.1"/>
    </source>
</evidence>
<evidence type="ECO:0000313" key="5">
    <source>
        <dbReference type="Proteomes" id="UP000039324"/>
    </source>
</evidence>
<feature type="coiled-coil region" evidence="1">
    <location>
        <begin position="186"/>
        <end position="236"/>
    </location>
</feature>
<dbReference type="EMBL" id="CDSF01000089">
    <property type="protein sequence ID" value="CEO99076.1"/>
    <property type="molecule type" value="Genomic_DNA"/>
</dbReference>
<sequence>MDAAPGATPTIAEEIAADIEEPSPSSAGIGAQQQAILSLDCRKCHLKFKKREELANHLANFCKGSKYGDIDQLKRDLSHTSAGGVASESQSAPLSFEGVREFINSGIGAVGTITLADLRKQIRGDAAAMAEVKAEVLKGREKELLASLRDLKAKHSRIMVKRMEEESRVKEMIGDLDTQRSNEIRARIERERVKDALKRIDQANLQALEIEKRAEIDELTKEQELLKKKEAEALAEIDRLVKLIASNNANVISVPTEATTATRQGTIGERPLAPDDIRKKFATSGRQLGEDAAAMRLSRERMLKEREAIVAKLADIANQKNAGTGRKPTDPATGVKLDDHQRRALIDKLKTNQARESARLAALRDKLNLVRAEQERVLSSQDTEMNRLLEDSVADDPTDMGPSVFVPSSPVLGSGPIGLGNADQAMPTSSAVATAAEALSPTRTATAAEPFASGERARPLPAHTKSPSLGQRQQRQTLPEETYNADQPVVTNDDDDDEVVDDEKQKLLEEIERLRMSLQAANSRSSPHRRTSSATSSASPSPGPSASRRRPREALQPPMAPVDESVQVEDASLGSPRDNCGPASQGPGAGVNPLLVTQLQQQMAQTQLILQQHQTENTRLQQELGSIEMSNEVQRLDRQRRDFEATLRLMTTKLALQAGLAPASEGAPGPDSVQHHRLGMTFPGDVVGDAARMPAPAVDLSTVPKDSELYRLEMEHRTRLLRVRYEREINAEQLELANVKQQSEMKARENEEQRRHEQALADLRRQLEKQRLRQELAMQLPMSEFVVPKGDRPRYDPVVGFAILWDFIYGLEKTVASCRLTFQVLDGASPKRDAQQSVVMETQPDGPSLASNRLCMCGFVTHFPRLPPLRSLKVIIEVQGNVSGSSGTSVGWTLVELFNEDGVLLSGLWRAPLYTGPIRKEVAAASLHSSSMTQYRHPTAELFLRVIAPGYDADDNVRAGGDPNLVMGLYKQVGKAPASHAMSLDGPTALQQPLQHLQRPQTDKQQMPTPRSRGTPATAVSEPAVQGATPGVEPVTGAGGPNTQLKTELGIVVRSCDLAGVTFARVRVSLYVKGVLLDNPAWKCTTPIAQVGASGAMGIIAWERSFMFVGCPNDGTLSFAVEVIKVPSARDEASVEFALTSDETVVAYTVVDAVRNDTVNVGEFTVPMMPPPVIVPFRAGRSPLGDATLQVDVFAGAASCPQLKAVPLLADATTSSSAPWIKVDAGPPPDVAFEPGDGFDVYVDQCRFLPDNVTVTRAVLQVWTSDFGVGVGERALAVCSTGSQVQHPTFGIRSEYRARSFNPTCTLEVQVEAIEQGSKRLKLVGVAALNVFVTKGTRSQPTEAQTQEFSLNAGSFQLPLRVETVRPKDVFLASSYEKTPKIPCATVLVRIMPAAKSAELGEVMSTANVPESEWVSRKLVVPATPYHSGTYDTTRCEPSKIEQRLYNIRSAQDAIHVDAILEQVDPGGKDLSQEDEATVKAWIENQFTALSKQMGRNAPQRIDLKRFARYNPTTGLRIAIDAAYNVGDGALLPFVIYTISPPGTFYGEYPLTEDVQLTAQWDWDSLLKAPTFLGGYTLFRDVKYSEVAHCIIDVRLLKRANQPSIQPFGWTVLQLFDDDGYTNMGSFQLPLFKGLPDPDILEMMRAEPVANVIKREMSKEGNKKRKAAKKPLFEFLEPSSAMVRIADSLLEDLAPAKLSWRSTELLYAPWERRDKYEFDQEQASKGGIFGKKPQKLSSLMSTDDQSSVKAFEQATLKTIATELKILHLMR</sequence>
<name>A0A0G4IVD4_PLABS</name>
<proteinExistence type="predicted"/>
<keyword evidence="1" id="KW-0175">Coiled coil</keyword>
<feature type="coiled-coil region" evidence="1">
    <location>
        <begin position="596"/>
        <end position="630"/>
    </location>
</feature>
<feature type="compositionally biased region" description="Polar residues" evidence="2">
    <location>
        <begin position="465"/>
        <end position="479"/>
    </location>
</feature>
<dbReference type="STRING" id="37360.A0A0G4IVD4"/>
<organism evidence="3 5">
    <name type="scientific">Plasmodiophora brassicae</name>
    <name type="common">Clubroot disease agent</name>
    <dbReference type="NCBI Taxonomy" id="37360"/>
    <lineage>
        <taxon>Eukaryota</taxon>
        <taxon>Sar</taxon>
        <taxon>Rhizaria</taxon>
        <taxon>Endomyxa</taxon>
        <taxon>Phytomyxea</taxon>
        <taxon>Plasmodiophorida</taxon>
        <taxon>Plasmodiophoridae</taxon>
        <taxon>Plasmodiophora</taxon>
    </lineage>
</organism>
<feature type="region of interest" description="Disordered" evidence="2">
    <location>
        <begin position="433"/>
        <end position="498"/>
    </location>
</feature>
<feature type="region of interest" description="Disordered" evidence="2">
    <location>
        <begin position="518"/>
        <end position="589"/>
    </location>
</feature>
<keyword evidence="5" id="KW-1185">Reference proteome</keyword>
<accession>A0A0G4IVD4</accession>
<dbReference type="Proteomes" id="UP000290189">
    <property type="component" value="Unassembled WGS sequence"/>
</dbReference>